<dbReference type="Gene3D" id="3.40.50.1110">
    <property type="entry name" value="SGNH hydrolase"/>
    <property type="match status" value="1"/>
</dbReference>
<proteinExistence type="predicted"/>
<dbReference type="OrthoDB" id="7583701at2"/>
<dbReference type="PANTHER" id="PTHR37981">
    <property type="entry name" value="LIPASE 2"/>
    <property type="match status" value="1"/>
</dbReference>
<gene>
    <name evidence="2" type="ORF">SAMN05444123_107217</name>
</gene>
<reference evidence="3" key="1">
    <citation type="submission" date="2016-10" db="EMBL/GenBank/DDBJ databases">
        <authorList>
            <person name="Varghese N."/>
            <person name="Submissions S."/>
        </authorList>
    </citation>
    <scope>NUCLEOTIDE SEQUENCE [LARGE SCALE GENOMIC DNA]</scope>
    <source>
        <strain evidence="3">DSM 123</strain>
    </source>
</reference>
<keyword evidence="3" id="KW-1185">Reference proteome</keyword>
<dbReference type="GO" id="GO:0016788">
    <property type="term" value="F:hydrolase activity, acting on ester bonds"/>
    <property type="evidence" value="ECO:0007669"/>
    <property type="project" value="InterPro"/>
</dbReference>
<dbReference type="AlphaFoldDB" id="A0A1H8US74"/>
<keyword evidence="1" id="KW-0732">Signal</keyword>
<dbReference type="Proteomes" id="UP000199615">
    <property type="component" value="Unassembled WGS sequence"/>
</dbReference>
<feature type="chain" id="PRO_5011508823" evidence="1">
    <location>
        <begin position="30"/>
        <end position="667"/>
    </location>
</feature>
<keyword evidence="2" id="KW-0378">Hydrolase</keyword>
<dbReference type="InterPro" id="IPR037460">
    <property type="entry name" value="SEST-like"/>
</dbReference>
<evidence type="ECO:0000256" key="1">
    <source>
        <dbReference type="SAM" id="SignalP"/>
    </source>
</evidence>
<feature type="signal peptide" evidence="1">
    <location>
        <begin position="1"/>
        <end position="29"/>
    </location>
</feature>
<dbReference type="EMBL" id="FODT01000007">
    <property type="protein sequence ID" value="SEP06021.1"/>
    <property type="molecule type" value="Genomic_DNA"/>
</dbReference>
<dbReference type="SUPFAM" id="SSF52266">
    <property type="entry name" value="SGNH hydrolase"/>
    <property type="match status" value="1"/>
</dbReference>
<name>A0A1H8US74_9BRAD</name>
<accession>A0A1H8US74</accession>
<dbReference type="RefSeq" id="WP_092684923.1">
    <property type="nucleotide sequence ID" value="NZ_FODT01000007.1"/>
</dbReference>
<dbReference type="InterPro" id="IPR036514">
    <property type="entry name" value="SGNH_hydro_sf"/>
</dbReference>
<evidence type="ECO:0000313" key="2">
    <source>
        <dbReference type="EMBL" id="SEP06021.1"/>
    </source>
</evidence>
<dbReference type="PANTHER" id="PTHR37981:SF1">
    <property type="entry name" value="SGNH HYDROLASE-TYPE ESTERASE DOMAIN-CONTAINING PROTEIN"/>
    <property type="match status" value="1"/>
</dbReference>
<evidence type="ECO:0000313" key="3">
    <source>
        <dbReference type="Proteomes" id="UP000199615"/>
    </source>
</evidence>
<dbReference type="GO" id="GO:0006629">
    <property type="term" value="P:lipid metabolic process"/>
    <property type="evidence" value="ECO:0007669"/>
    <property type="project" value="TreeGrafter"/>
</dbReference>
<organism evidence="2 3">
    <name type="scientific">Rhodopseudomonas pseudopalustris</name>
    <dbReference type="NCBI Taxonomy" id="1513892"/>
    <lineage>
        <taxon>Bacteria</taxon>
        <taxon>Pseudomonadati</taxon>
        <taxon>Pseudomonadota</taxon>
        <taxon>Alphaproteobacteria</taxon>
        <taxon>Hyphomicrobiales</taxon>
        <taxon>Nitrobacteraceae</taxon>
        <taxon>Rhodopseudomonas</taxon>
    </lineage>
</organism>
<protein>
    <submittedName>
        <fullName evidence="2">GDSL-like Lipase/Acylhydrolase</fullName>
    </submittedName>
</protein>
<sequence length="667" mass="70870">MFSFPFRFTASLIMLTAALGALAPGAAHAQAPLPPTAAQPGAAVPVSDGAIQIVWEVRNRFRLFREERDFREQADALRGITVLAAEQALGQQSEGRGWARNVVNRLCIDLTGRVSEPCTRDGVKESYLTPTEHPVTVRLAGAVPVGAICAWTFDDGDDPRNATQDCAEPIDFRARYGKPTVASVDVTSGAEAPQRASTEIMVRDVFIAGMGDSIASGEGNPDRPIALSDDGFCYRSYLGLGIGAGPGQFYRPSRAGFKGGRACEAPDTLQNWQRYSATWLNAACHRSLYSYQTRTALALAARHPHIAVTYLPLACTGATIPDGLFGSQRPRECFRTKSGANCPGSVNGQIAELREAVAAARKRQPQRGLDLVLLTVGANDINFSGLVADVIVDSPTERGIFRRSGVIGAVDESRTALARQLPQNFARMREALKGLVEDMSRVVYVTYANPALASRGVPCPGGRGGFDIHPSFNADPNRLATVASFVDNEFLPRLKDLAQCSGGVLCRDPSADAMTFVDAHQRSFANHGFCARAETDPEFDRACFSPSGDSFNADIVTAGSSPMTCGAGASNFRAYLPRARWIRDANDSYFAAMTFPQGLPAAIQPADIHDATWGVVSAVYGGAIHPSAEGHAAMADAAVPAAEAVLSLQSGPDVTSQPLPPPGGAVR</sequence>